<proteinExistence type="predicted"/>
<keyword evidence="3 7" id="KW-0418">Kinase</keyword>
<dbReference type="InterPro" id="IPR029056">
    <property type="entry name" value="Ribokinase-like"/>
</dbReference>
<reference evidence="7" key="1">
    <citation type="journal article" date="2020" name="mSystems">
        <title>Genome- and Community-Level Interaction Insights into Carbon Utilization and Element Cycling Functions of Hydrothermarchaeota in Hydrothermal Sediment.</title>
        <authorList>
            <person name="Zhou Z."/>
            <person name="Liu Y."/>
            <person name="Xu W."/>
            <person name="Pan J."/>
            <person name="Luo Z.H."/>
            <person name="Li M."/>
        </authorList>
    </citation>
    <scope>NUCLEOTIDE SEQUENCE [LARGE SCALE GENOMIC DNA]</scope>
    <source>
        <strain evidence="7">SpSt-125</strain>
    </source>
</reference>
<feature type="domain" description="Pyridoxamine kinase/Phosphomethylpyrimidine kinase" evidence="5">
    <location>
        <begin position="12"/>
        <end position="256"/>
    </location>
</feature>
<dbReference type="GO" id="GO:0008972">
    <property type="term" value="F:phosphomethylpyrimidine kinase activity"/>
    <property type="evidence" value="ECO:0007669"/>
    <property type="project" value="InterPro"/>
</dbReference>
<evidence type="ECO:0000256" key="4">
    <source>
        <dbReference type="ARBA" id="ARBA00022840"/>
    </source>
</evidence>
<dbReference type="Gene3D" id="3.40.1190.20">
    <property type="match status" value="1"/>
</dbReference>
<dbReference type="Gene3D" id="3.40.225.10">
    <property type="entry name" value="Class II aldolase/adducin N-terminal domain"/>
    <property type="match status" value="1"/>
</dbReference>
<keyword evidence="2" id="KW-0547">Nucleotide-binding</keyword>
<evidence type="ECO:0000256" key="3">
    <source>
        <dbReference type="ARBA" id="ARBA00022777"/>
    </source>
</evidence>
<dbReference type="NCBIfam" id="TIGR00097">
    <property type="entry name" value="HMP-P_kinase"/>
    <property type="match status" value="1"/>
</dbReference>
<evidence type="ECO:0000259" key="5">
    <source>
        <dbReference type="Pfam" id="PF08543"/>
    </source>
</evidence>
<dbReference type="SUPFAM" id="SSF53639">
    <property type="entry name" value="AraD/HMP-PK domain-like"/>
    <property type="match status" value="1"/>
</dbReference>
<dbReference type="AlphaFoldDB" id="A0A7J2U0P7"/>
<dbReference type="InterPro" id="IPR018247">
    <property type="entry name" value="EF_Hand_1_Ca_BS"/>
</dbReference>
<dbReference type="InterPro" id="IPR004399">
    <property type="entry name" value="HMP/HMP-P_kinase_dom"/>
</dbReference>
<dbReference type="GO" id="GO:0009228">
    <property type="term" value="P:thiamine biosynthetic process"/>
    <property type="evidence" value="ECO:0007669"/>
    <property type="project" value="InterPro"/>
</dbReference>
<dbReference type="GO" id="GO:0005829">
    <property type="term" value="C:cytosol"/>
    <property type="evidence" value="ECO:0007669"/>
    <property type="project" value="TreeGrafter"/>
</dbReference>
<dbReference type="GO" id="GO:0005524">
    <property type="term" value="F:ATP binding"/>
    <property type="evidence" value="ECO:0007669"/>
    <property type="project" value="UniProtKB-KW"/>
</dbReference>
<dbReference type="Pfam" id="PF10120">
    <property type="entry name" value="ThiN"/>
    <property type="match status" value="1"/>
</dbReference>
<evidence type="ECO:0000256" key="1">
    <source>
        <dbReference type="ARBA" id="ARBA00022679"/>
    </source>
</evidence>
<dbReference type="PANTHER" id="PTHR20858">
    <property type="entry name" value="PHOSPHOMETHYLPYRIMIDINE KINASE"/>
    <property type="match status" value="1"/>
</dbReference>
<dbReference type="GO" id="GO:0008902">
    <property type="term" value="F:hydroxymethylpyrimidine kinase activity"/>
    <property type="evidence" value="ECO:0007669"/>
    <property type="project" value="TreeGrafter"/>
</dbReference>
<dbReference type="SUPFAM" id="SSF53613">
    <property type="entry name" value="Ribokinase-like"/>
    <property type="match status" value="1"/>
</dbReference>
<dbReference type="CDD" id="cd01169">
    <property type="entry name" value="HMPP_kinase"/>
    <property type="match status" value="1"/>
</dbReference>
<dbReference type="InterPro" id="IPR036409">
    <property type="entry name" value="Aldolase_II/adducin_N_sf"/>
</dbReference>
<dbReference type="Pfam" id="PF08543">
    <property type="entry name" value="Phos_pyr_kin"/>
    <property type="match status" value="1"/>
</dbReference>
<evidence type="ECO:0000313" key="7">
    <source>
        <dbReference type="EMBL" id="HEM66109.1"/>
    </source>
</evidence>
<dbReference type="NCBIfam" id="NF006346">
    <property type="entry name" value="PRK08573.1"/>
    <property type="match status" value="1"/>
</dbReference>
<dbReference type="EMBL" id="DSEU01000004">
    <property type="protein sequence ID" value="HEM66109.1"/>
    <property type="molecule type" value="Genomic_DNA"/>
</dbReference>
<evidence type="ECO:0000256" key="2">
    <source>
        <dbReference type="ARBA" id="ARBA00022741"/>
    </source>
</evidence>
<dbReference type="InterPro" id="IPR013749">
    <property type="entry name" value="PM/HMP-P_kinase-1"/>
</dbReference>
<gene>
    <name evidence="7" type="ORF">ENO26_00795</name>
</gene>
<evidence type="ECO:0000259" key="6">
    <source>
        <dbReference type="Pfam" id="PF10120"/>
    </source>
</evidence>
<keyword evidence="4" id="KW-0067">ATP-binding</keyword>
<keyword evidence="1" id="KW-0808">Transferase</keyword>
<accession>A0A7J2U0P7</accession>
<dbReference type="FunFam" id="3.40.1190.20:FF:000003">
    <property type="entry name" value="Phosphomethylpyrimidine kinase ThiD"/>
    <property type="match status" value="1"/>
</dbReference>
<feature type="domain" description="Thiamine-phosphate synthase ThiN" evidence="6">
    <location>
        <begin position="273"/>
        <end position="444"/>
    </location>
</feature>
<dbReference type="PROSITE" id="PS00018">
    <property type="entry name" value="EF_HAND_1"/>
    <property type="match status" value="1"/>
</dbReference>
<sequence>MIKRALTIAGSDSSGGAGIQTDLKTFAALGVHGMSIITSITAQNTYEIRAVFDLPLNIIEAQFRAVVEDIGVDASKTGMLSNSEIVRLIANLIKSYGFPVVVDPVMVAKSGASLLREEAVDALLKYLIPIATVVTPNKFEAERLTGISINSLDDAKKAARYIVEELGAQATILKGGHIEGDEVTDILYYNNKFKEFKAKRIRTKNTHGTGCSFSAAIAAELAKGKPIDEAVKTAKEFITIAIEYSLQLGKGYGPVNPVAWLAIPAEKYFVLSNLKKAVEQLEENGYLIAPLMPEVGMNIAMALPKPYAKSIDSVAGVMGRIVRVGDKVKAVGSIEFGASSHMARAVLKAMEFDERVRAAANIRFDERLIEIARTLGYSVSFYERSQEHVDIKSVEGASIPWGVEQAVTRIGYVPDIIYHKGDWGKEPMINVFGLTATDVVEKILRLAKTYKERKP</sequence>
<dbReference type="InterPro" id="IPR019293">
    <property type="entry name" value="ThiN"/>
</dbReference>
<comment type="caution">
    <text evidence="7">The sequence shown here is derived from an EMBL/GenBank/DDBJ whole genome shotgun (WGS) entry which is preliminary data.</text>
</comment>
<dbReference type="PANTHER" id="PTHR20858:SF17">
    <property type="entry name" value="HYDROXYMETHYLPYRIMIDINE_PHOSPHOMETHYLPYRIMIDINE KINASE THI20-RELATED"/>
    <property type="match status" value="1"/>
</dbReference>
<organism evidence="7">
    <name type="scientific">Ignisphaera aggregans</name>
    <dbReference type="NCBI Taxonomy" id="334771"/>
    <lineage>
        <taxon>Archaea</taxon>
        <taxon>Thermoproteota</taxon>
        <taxon>Thermoprotei</taxon>
        <taxon>Desulfurococcales</taxon>
        <taxon>Desulfurococcaceae</taxon>
        <taxon>Ignisphaera</taxon>
    </lineage>
</organism>
<protein>
    <submittedName>
        <fullName evidence="7">Bifunctional hydroxymethylpyrimidine kinase/phosphomethylpyrimidine kinase</fullName>
    </submittedName>
</protein>
<name>A0A7J2U0P7_9CREN</name>